<dbReference type="RefSeq" id="WP_259080402.1">
    <property type="nucleotide sequence ID" value="NZ_JANUAU010000005.1"/>
</dbReference>
<evidence type="ECO:0000313" key="3">
    <source>
        <dbReference type="Proteomes" id="UP001155027"/>
    </source>
</evidence>
<proteinExistence type="predicted"/>
<dbReference type="Gene3D" id="2.40.160.60">
    <property type="entry name" value="Outer membrane protein transport protein (OMPP1/FadL/TodX)"/>
    <property type="match status" value="1"/>
</dbReference>
<keyword evidence="1" id="KW-0732">Signal</keyword>
<comment type="caution">
    <text evidence="2">The sequence shown here is derived from an EMBL/GenBank/DDBJ whole genome shotgun (WGS) entry which is preliminary data.</text>
</comment>
<evidence type="ECO:0008006" key="4">
    <source>
        <dbReference type="Google" id="ProtNLM"/>
    </source>
</evidence>
<name>A0A9X2TG03_9BACT</name>
<dbReference type="AlphaFoldDB" id="A0A9X2TG03"/>
<evidence type="ECO:0000256" key="1">
    <source>
        <dbReference type="SAM" id="SignalP"/>
    </source>
</evidence>
<dbReference type="Proteomes" id="UP001155027">
    <property type="component" value="Unassembled WGS sequence"/>
</dbReference>
<organism evidence="2 3">
    <name type="scientific">Salinibacter ruber</name>
    <dbReference type="NCBI Taxonomy" id="146919"/>
    <lineage>
        <taxon>Bacteria</taxon>
        <taxon>Pseudomonadati</taxon>
        <taxon>Rhodothermota</taxon>
        <taxon>Rhodothermia</taxon>
        <taxon>Rhodothermales</taxon>
        <taxon>Salinibacteraceae</taxon>
        <taxon>Salinibacter</taxon>
    </lineage>
</organism>
<feature type="signal peptide" evidence="1">
    <location>
        <begin position="1"/>
        <end position="27"/>
    </location>
</feature>
<gene>
    <name evidence="2" type="ORF">GGP71_001900</name>
</gene>
<reference evidence="2" key="1">
    <citation type="submission" date="2022-08" db="EMBL/GenBank/DDBJ databases">
        <title>Genomic Encyclopedia of Type Strains, Phase V (KMG-V): Genome sequencing to study the core and pangenomes of soil and plant-associated prokaryotes.</title>
        <authorList>
            <person name="Whitman W."/>
        </authorList>
    </citation>
    <scope>NUCLEOTIDE SEQUENCE</scope>
    <source>
        <strain evidence="2">0</strain>
    </source>
</reference>
<feature type="chain" id="PRO_5040737023" description="Outer membrane protein" evidence="1">
    <location>
        <begin position="28"/>
        <end position="445"/>
    </location>
</feature>
<evidence type="ECO:0000313" key="2">
    <source>
        <dbReference type="EMBL" id="MCS3677972.1"/>
    </source>
</evidence>
<dbReference type="EMBL" id="JANUAU010000005">
    <property type="protein sequence ID" value="MCS3677972.1"/>
    <property type="molecule type" value="Genomic_DNA"/>
</dbReference>
<sequence>MPGFSRLLFLGTCAAVILLAAPSPAQAQSNGEGTIYSRFGMGSLLEFSSSQSNAMGGGGYALRSLNYNPDANPALWSDQVFTRLSGSAAYRSTSVEDDQGNSGRLSSGNVQALQFNFPLYERSLGVGISFQPYSRSNYSRTESDSEDVSVSGERSEVPFETEFSGSGGLHRLRGGLGYRVNDMLSVGATADLLFGTLERRRRTTWAAPQLRNTIVSDGVQLSGLTSTLGGHLALADVFAEDDAFSIGASVTLPANLSGEQYRTLDEDLARDTLSTERGDVTLPWKGRLGLSYQPNARWTVVLDGAFEPWSTFSSDFSTGASETVPSRFPAGGPGTLADRWRLSTGAEVVPAGDDQLAGYFAQAAYRFGGYAERMYVRPDQETTLYEFALTAGISLPTSLSGTRIDLNTTAGTRGTTTNSLVRDRFFGVSLHVNFGERWFQRRKLR</sequence>
<accession>A0A9X2TG03</accession>
<protein>
    <recommendedName>
        <fullName evidence="4">Outer membrane protein</fullName>
    </recommendedName>
</protein>